<feature type="repeat" description="PPR" evidence="11">
    <location>
        <begin position="322"/>
        <end position="356"/>
    </location>
</feature>
<dbReference type="InterPro" id="IPR011990">
    <property type="entry name" value="TPR-like_helical_dom_sf"/>
</dbReference>
<evidence type="ECO:0000256" key="10">
    <source>
        <dbReference type="ARBA" id="ARBA00023136"/>
    </source>
</evidence>
<keyword evidence="9" id="KW-0406">Ion transport</keyword>
<dbReference type="GO" id="GO:0009678">
    <property type="term" value="F:diphosphate hydrolysis-driven proton transmembrane transporter activity"/>
    <property type="evidence" value="ECO:0007669"/>
    <property type="project" value="UniProtKB-EC"/>
</dbReference>
<evidence type="ECO:0000256" key="8">
    <source>
        <dbReference type="ARBA" id="ARBA00022989"/>
    </source>
</evidence>
<dbReference type="InterPro" id="IPR002885">
    <property type="entry name" value="PPR_rpt"/>
</dbReference>
<dbReference type="GO" id="GO:0004427">
    <property type="term" value="F:inorganic diphosphate phosphatase activity"/>
    <property type="evidence" value="ECO:0007669"/>
    <property type="project" value="InterPro"/>
</dbReference>
<proteinExistence type="predicted"/>
<dbReference type="Gene3D" id="1.25.40.10">
    <property type="entry name" value="Tetratricopeptide repeat domain"/>
    <property type="match status" value="5"/>
</dbReference>
<gene>
    <name evidence="13" type="ORF">FSB_LOCUS17679</name>
</gene>
<accession>A0A2N9FG41</accession>
<feature type="repeat" description="PPR" evidence="11">
    <location>
        <begin position="357"/>
        <end position="391"/>
    </location>
</feature>
<keyword evidence="7" id="KW-1278">Translocase</keyword>
<keyword evidence="8 12" id="KW-1133">Transmembrane helix</keyword>
<feature type="transmembrane region" description="Helical" evidence="12">
    <location>
        <begin position="762"/>
        <end position="781"/>
    </location>
</feature>
<evidence type="ECO:0000256" key="9">
    <source>
        <dbReference type="ARBA" id="ARBA00023065"/>
    </source>
</evidence>
<protein>
    <recommendedName>
        <fullName evidence="2">H(+)-exporting diphosphatase</fullName>
        <ecNumber evidence="2">7.1.3.1</ecNumber>
    </recommendedName>
</protein>
<dbReference type="Pfam" id="PF12854">
    <property type="entry name" value="PPR_1"/>
    <property type="match status" value="2"/>
</dbReference>
<reference evidence="13" key="1">
    <citation type="submission" date="2018-02" db="EMBL/GenBank/DDBJ databases">
        <authorList>
            <person name="Cohen D.B."/>
            <person name="Kent A.D."/>
        </authorList>
    </citation>
    <scope>NUCLEOTIDE SEQUENCE</scope>
</reference>
<dbReference type="PANTHER" id="PTHR45613:SF207">
    <property type="entry name" value="OS08G0300700 PROTEIN"/>
    <property type="match status" value="1"/>
</dbReference>
<dbReference type="GO" id="GO:0016020">
    <property type="term" value="C:membrane"/>
    <property type="evidence" value="ECO:0007669"/>
    <property type="project" value="InterPro"/>
</dbReference>
<evidence type="ECO:0000313" key="13">
    <source>
        <dbReference type="EMBL" id="SPC89797.1"/>
    </source>
</evidence>
<dbReference type="Pfam" id="PF13041">
    <property type="entry name" value="PPR_2"/>
    <property type="match status" value="5"/>
</dbReference>
<feature type="transmembrane region" description="Helical" evidence="12">
    <location>
        <begin position="732"/>
        <end position="756"/>
    </location>
</feature>
<dbReference type="Pfam" id="PF03030">
    <property type="entry name" value="H_PPase"/>
    <property type="match status" value="3"/>
</dbReference>
<dbReference type="EC" id="7.1.3.1" evidence="2"/>
<feature type="repeat" description="PPR" evidence="11">
    <location>
        <begin position="607"/>
        <end position="641"/>
    </location>
</feature>
<dbReference type="PANTHER" id="PTHR45613">
    <property type="entry name" value="PENTATRICOPEPTIDE REPEAT-CONTAINING PROTEIN"/>
    <property type="match status" value="1"/>
</dbReference>
<dbReference type="EMBL" id="OIVN01001097">
    <property type="protein sequence ID" value="SPC89797.1"/>
    <property type="molecule type" value="Genomic_DNA"/>
</dbReference>
<evidence type="ECO:0000256" key="3">
    <source>
        <dbReference type="ARBA" id="ARBA00022448"/>
    </source>
</evidence>
<dbReference type="PROSITE" id="PS51375">
    <property type="entry name" value="PPR"/>
    <property type="match status" value="11"/>
</dbReference>
<evidence type="ECO:0000256" key="6">
    <source>
        <dbReference type="ARBA" id="ARBA00022842"/>
    </source>
</evidence>
<feature type="repeat" description="PPR" evidence="11">
    <location>
        <begin position="427"/>
        <end position="461"/>
    </location>
</feature>
<keyword evidence="10 12" id="KW-0472">Membrane</keyword>
<feature type="repeat" description="PPR" evidence="11">
    <location>
        <begin position="642"/>
        <end position="676"/>
    </location>
</feature>
<evidence type="ECO:0000256" key="7">
    <source>
        <dbReference type="ARBA" id="ARBA00022967"/>
    </source>
</evidence>
<keyword evidence="5" id="KW-0677">Repeat</keyword>
<keyword evidence="4 12" id="KW-0812">Transmembrane</keyword>
<evidence type="ECO:0000256" key="11">
    <source>
        <dbReference type="PROSITE-ProRule" id="PRU00708"/>
    </source>
</evidence>
<comment type="subcellular location">
    <subcellularLocation>
        <location evidence="1">Endomembrane system</location>
        <topology evidence="1">Multi-pass membrane protein</topology>
    </subcellularLocation>
</comment>
<evidence type="ECO:0000256" key="2">
    <source>
        <dbReference type="ARBA" id="ARBA00013242"/>
    </source>
</evidence>
<feature type="repeat" description="PPR" evidence="11">
    <location>
        <begin position="572"/>
        <end position="606"/>
    </location>
</feature>
<name>A0A2N9FG41_FAGSY</name>
<dbReference type="GO" id="GO:0012505">
    <property type="term" value="C:endomembrane system"/>
    <property type="evidence" value="ECO:0007669"/>
    <property type="project" value="UniProtKB-SubCell"/>
</dbReference>
<feature type="repeat" description="PPR" evidence="11">
    <location>
        <begin position="537"/>
        <end position="571"/>
    </location>
</feature>
<sequence>MTMKSVGSAALKLVEGVRRQFNTKYATCVKVSTDASLREMIPPGALVMLTSLIARTFFGLETLTGFLVDSLVSIIALLRTRRLLWINFRSFSLGVLFDWSQAWGFTSSPSAGGNKHAKALSPKGSDAHKAAFIGDTIGDPLKDTSGPSLNILIKLMAVESLVFAPFFATHGFNLQTVLKWSFGAPLNLNPTRIPDLLLLLLLLLQEMGIAAKSSNSLAFIFRVRLPFHAFTYSTSNSGSRDYVQNPNQNRNQFLQSVRDVCKARAFRNLDHALHLFDTMLHMCPLPSILDFNQLLGAIVRMKHYSEVITLIREIESLGISPDVYTLTVLINCFCHLNRVDFGFSVLARILKLGYQPNCIILSTLVKGLCLQGNLAGAVRLVVEMEKKGYKPNVITYGTMINSLCKIGETAVAIRLLRNMEEENFELNVVLYNTIIDSLCKDRSVTEALNFLSEMMSNGIQPNVITYTCLIQGLCNFGRWKEATSLFKEMEQKKIMPNAIEPDVVTYNSLIDGYCLQNKMDDAVKEFDMMVERGYLPSVFSYNILINGYCKNKKIDDAMRLFHEMSNKGMIPNVVTYNTLIGGFCRVERPQAALEFFYRMRAYGQHPDLQTYAILLDGLCKNKHFDEAMTLFQEMEDNKLHPNIVIYNILIDGLFNAGKLMTARELFYSLPTKGLQPTVPTYNIMIKGLCQEGLIDEASELLEKMDENGCSPNDRTPVQDVADSCRTGAATNLILGLALGYKSVIIPIFATSIAIYLSFSLAAMYGIFVSALGMLSTIGGIAEMAGMSHEICERTDALDAAGNTTAAIGKGFAIGSATLRFPYFVWCLSMTMKSVGSAALKMVKEWRLLLVHLFPVFRYAAILDPPVLKGQMLTRQLFVGDTIGDPLKDTSGPSLNILIKLMAVESLVFAPFFATHGGLIFKLF</sequence>
<keyword evidence="6" id="KW-0460">Magnesium</keyword>
<dbReference type="NCBIfam" id="TIGR00756">
    <property type="entry name" value="PPR"/>
    <property type="match status" value="11"/>
</dbReference>
<evidence type="ECO:0000256" key="1">
    <source>
        <dbReference type="ARBA" id="ARBA00004127"/>
    </source>
</evidence>
<feature type="repeat" description="PPR" evidence="11">
    <location>
        <begin position="677"/>
        <end position="711"/>
    </location>
</feature>
<feature type="repeat" description="PPR" evidence="11">
    <location>
        <begin position="392"/>
        <end position="426"/>
    </location>
</feature>
<evidence type="ECO:0000256" key="4">
    <source>
        <dbReference type="ARBA" id="ARBA00022692"/>
    </source>
</evidence>
<dbReference type="AlphaFoldDB" id="A0A2N9FG41"/>
<organism evidence="13">
    <name type="scientific">Fagus sylvatica</name>
    <name type="common">Beechnut</name>
    <dbReference type="NCBI Taxonomy" id="28930"/>
    <lineage>
        <taxon>Eukaryota</taxon>
        <taxon>Viridiplantae</taxon>
        <taxon>Streptophyta</taxon>
        <taxon>Embryophyta</taxon>
        <taxon>Tracheophyta</taxon>
        <taxon>Spermatophyta</taxon>
        <taxon>Magnoliopsida</taxon>
        <taxon>eudicotyledons</taxon>
        <taxon>Gunneridae</taxon>
        <taxon>Pentapetalae</taxon>
        <taxon>rosids</taxon>
        <taxon>fabids</taxon>
        <taxon>Fagales</taxon>
        <taxon>Fagaceae</taxon>
        <taxon>Fagus</taxon>
    </lineage>
</organism>
<evidence type="ECO:0000256" key="5">
    <source>
        <dbReference type="ARBA" id="ARBA00022737"/>
    </source>
</evidence>
<evidence type="ECO:0000256" key="12">
    <source>
        <dbReference type="SAM" id="Phobius"/>
    </source>
</evidence>
<feature type="repeat" description="PPR" evidence="11">
    <location>
        <begin position="462"/>
        <end position="496"/>
    </location>
</feature>
<keyword evidence="3" id="KW-0813">Transport</keyword>
<dbReference type="InterPro" id="IPR004131">
    <property type="entry name" value="PPase-energised_H-pump"/>
</dbReference>
<dbReference type="SUPFAM" id="SSF81901">
    <property type="entry name" value="HCP-like"/>
    <property type="match status" value="1"/>
</dbReference>
<feature type="repeat" description="PPR" evidence="11">
    <location>
        <begin position="502"/>
        <end position="536"/>
    </location>
</feature>